<gene>
    <name evidence="3" type="ORF">QO011_001437</name>
</gene>
<dbReference type="Gene3D" id="3.40.220.10">
    <property type="entry name" value="Leucine Aminopeptidase, subunit E, domain 1"/>
    <property type="match status" value="1"/>
</dbReference>
<dbReference type="Proteomes" id="UP001242480">
    <property type="component" value="Unassembled WGS sequence"/>
</dbReference>
<dbReference type="InterPro" id="IPR043472">
    <property type="entry name" value="Macro_dom-like"/>
</dbReference>
<protein>
    <submittedName>
        <fullName evidence="3">O-acetyl-ADP-ribose deacetylase (Regulator of RNase III)</fullName>
    </submittedName>
</protein>
<dbReference type="InterPro" id="IPR050892">
    <property type="entry name" value="ADP-ribose_metab_enzymes"/>
</dbReference>
<evidence type="ECO:0000256" key="1">
    <source>
        <dbReference type="ARBA" id="ARBA00035885"/>
    </source>
</evidence>
<dbReference type="Pfam" id="PF01661">
    <property type="entry name" value="Macro"/>
    <property type="match status" value="1"/>
</dbReference>
<dbReference type="PROSITE" id="PS51154">
    <property type="entry name" value="MACRO"/>
    <property type="match status" value="1"/>
</dbReference>
<evidence type="ECO:0000259" key="2">
    <source>
        <dbReference type="PROSITE" id="PS51154"/>
    </source>
</evidence>
<dbReference type="PANTHER" id="PTHR12521">
    <property type="entry name" value="PROTEIN C6ORF130"/>
    <property type="match status" value="1"/>
</dbReference>
<dbReference type="RefSeq" id="WP_307269656.1">
    <property type="nucleotide sequence ID" value="NZ_JAUSVX010000002.1"/>
</dbReference>
<dbReference type="SUPFAM" id="SSF52949">
    <property type="entry name" value="Macro domain-like"/>
    <property type="match status" value="1"/>
</dbReference>
<reference evidence="3 4" key="1">
    <citation type="submission" date="2023-07" db="EMBL/GenBank/DDBJ databases">
        <title>Genomic Encyclopedia of Type Strains, Phase IV (KMG-IV): sequencing the most valuable type-strain genomes for metagenomic binning, comparative biology and taxonomic classification.</title>
        <authorList>
            <person name="Goeker M."/>
        </authorList>
    </citation>
    <scope>NUCLEOTIDE SEQUENCE [LARGE SCALE GENOMIC DNA]</scope>
    <source>
        <strain evidence="3 4">DSM 19619</strain>
    </source>
</reference>
<comment type="catalytic activity">
    <reaction evidence="1">
        <text>an N-(ADP-alpha-D-ribosyl)-thymidine in DNA + H2O = a thymidine in DNA + ADP-D-ribose</text>
        <dbReference type="Rhea" id="RHEA:71655"/>
        <dbReference type="Rhea" id="RHEA-COMP:13556"/>
        <dbReference type="Rhea" id="RHEA-COMP:18051"/>
        <dbReference type="ChEBI" id="CHEBI:15377"/>
        <dbReference type="ChEBI" id="CHEBI:57967"/>
        <dbReference type="ChEBI" id="CHEBI:137386"/>
        <dbReference type="ChEBI" id="CHEBI:191199"/>
    </reaction>
    <physiologicalReaction direction="left-to-right" evidence="1">
        <dbReference type="Rhea" id="RHEA:71656"/>
    </physiologicalReaction>
</comment>
<dbReference type="InterPro" id="IPR002589">
    <property type="entry name" value="Macro_dom"/>
</dbReference>
<dbReference type="SMART" id="SM00506">
    <property type="entry name" value="A1pp"/>
    <property type="match status" value="1"/>
</dbReference>
<evidence type="ECO:0000313" key="4">
    <source>
        <dbReference type="Proteomes" id="UP001242480"/>
    </source>
</evidence>
<dbReference type="PANTHER" id="PTHR12521:SF0">
    <property type="entry name" value="ADP-RIBOSE GLYCOHYDROLASE OARD1"/>
    <property type="match status" value="1"/>
</dbReference>
<sequence>MIELKTGDILRADVEALVNTVNCVGIMGRGIALQFKNEFPENFAAYEVACVREDVQPGKMFVFETRTLTNPKFIINFPTKRHWRGKSRMEDIDSGLRALVEEIRHRRIRSIAIPPLGSGLGGLNWADVRPRIEAALRGIDGLHVIIFEPNSAPVATKSREVPNMTAGRAALVVLMNRYLGGLMDPFVTLIELQKLMYFMQEAGEPLRLNYVKHHYGPYADNLRHVLTKIEGYLVSGYHDGGDAPDKQLELVPGAVKDAEAFLAQDTATRSRFDRVGELVEGFETPFGLELLATVHWVATREHVTSVEDATAKVYGWNDRKRRFSPRQVGIAYDTLRANGWLSDSSPRGSVSLA</sequence>
<name>A0ABU0J5G5_9HYPH</name>
<feature type="domain" description="Macro" evidence="2">
    <location>
        <begin position="1"/>
        <end position="165"/>
    </location>
</feature>
<dbReference type="CDD" id="cd02901">
    <property type="entry name" value="Macro_Poa1p-like"/>
    <property type="match status" value="1"/>
</dbReference>
<dbReference type="EMBL" id="JAUSVX010000002">
    <property type="protein sequence ID" value="MDQ0468437.1"/>
    <property type="molecule type" value="Genomic_DNA"/>
</dbReference>
<organism evidence="3 4">
    <name type="scientific">Labrys wisconsinensis</name>
    <dbReference type="NCBI Taxonomy" id="425677"/>
    <lineage>
        <taxon>Bacteria</taxon>
        <taxon>Pseudomonadati</taxon>
        <taxon>Pseudomonadota</taxon>
        <taxon>Alphaproteobacteria</taxon>
        <taxon>Hyphomicrobiales</taxon>
        <taxon>Xanthobacteraceae</taxon>
        <taxon>Labrys</taxon>
    </lineage>
</organism>
<proteinExistence type="predicted"/>
<evidence type="ECO:0000313" key="3">
    <source>
        <dbReference type="EMBL" id="MDQ0468437.1"/>
    </source>
</evidence>
<comment type="caution">
    <text evidence="3">The sequence shown here is derived from an EMBL/GenBank/DDBJ whole genome shotgun (WGS) entry which is preliminary data.</text>
</comment>
<keyword evidence="4" id="KW-1185">Reference proteome</keyword>
<accession>A0ABU0J5G5</accession>